<sequence length="596" mass="66728">MDPWFENFKILLTYWLMSTNRDNANLNMADTTVSSPPSQHYSDHLQPHLSMPPPPPQGHSHMGPMGPSPPQTSMSRGVGAYSMPPAPLNTPMPQPTQSTNCPVNRDLPLHGSIPETTTSQSQAVSSTCDSQPHGLNSPSNGIHSPQQQNLPESTTNPPVDRNHLCPTCSKGFKSKQQLAQHSLVHSGIRKYVCSYCDKAFKQLCHLQQHTRIHTGEKPYKCSFEGCDRAFAQMANLHHHMRNHDDHLKKAATKQYHCMICHRAYTNESSLKSHTLKMHVHIKPLEQRITGLPTKPRKPRQPKGKDSTSPVMAIDLTCDDGSDNKVDIFSRVQNDSKVDIFSRVQALQRNEDFSRINSFQRTDFQRSDSLHRDDFRRVDNLQRADSFPRNEALQRADNFQRADNLSRDLQRGDSLQRESLHRSDSLQRLAGLDSSLQLRTDSRQQQHSLGMSANSPISRVIPNVPRCMTLSDRLTDTPTNNKNLTASDLLHPETSSTRSDLQQSLPAHSNVDPLAYYRQSPYNLPPHISHAHLPMRIPTSLSPFTQMGGGLESAVATSNASVFSNLQEMMSSQHTLSTANHMSVNSPTASSPQRLTN</sequence>
<feature type="compositionally biased region" description="Polar residues" evidence="6">
    <location>
        <begin position="492"/>
        <end position="502"/>
    </location>
</feature>
<feature type="compositionally biased region" description="Polar residues" evidence="6">
    <location>
        <begin position="128"/>
        <end position="157"/>
    </location>
</feature>
<feature type="domain" description="C2H2-type" evidence="7">
    <location>
        <begin position="163"/>
        <end position="190"/>
    </location>
</feature>
<keyword evidence="4" id="KW-0862">Zinc</keyword>
<comment type="caution">
    <text evidence="8">The sequence shown here is derived from an EMBL/GenBank/DDBJ whole genome shotgun (WGS) entry which is preliminary data.</text>
</comment>
<gene>
    <name evidence="8" type="ORF">KP79_PYT21098</name>
</gene>
<keyword evidence="2" id="KW-0677">Repeat</keyword>
<feature type="compositionally biased region" description="Basic and acidic residues" evidence="6">
    <location>
        <begin position="402"/>
        <end position="424"/>
    </location>
</feature>
<dbReference type="GO" id="GO:0005667">
    <property type="term" value="C:transcription regulator complex"/>
    <property type="evidence" value="ECO:0007669"/>
    <property type="project" value="TreeGrafter"/>
</dbReference>
<dbReference type="GO" id="GO:0000785">
    <property type="term" value="C:chromatin"/>
    <property type="evidence" value="ECO:0007669"/>
    <property type="project" value="TreeGrafter"/>
</dbReference>
<feature type="region of interest" description="Disordered" evidence="6">
    <location>
        <begin position="287"/>
        <end position="310"/>
    </location>
</feature>
<feature type="compositionally biased region" description="Pro residues" evidence="6">
    <location>
        <begin position="84"/>
        <end position="94"/>
    </location>
</feature>
<feature type="domain" description="C2H2-type" evidence="7">
    <location>
        <begin position="219"/>
        <end position="248"/>
    </location>
</feature>
<evidence type="ECO:0000256" key="1">
    <source>
        <dbReference type="ARBA" id="ARBA00022723"/>
    </source>
</evidence>
<dbReference type="PANTHER" id="PTHR14003:SF19">
    <property type="entry name" value="YY2 TRANSCRIPTION FACTOR"/>
    <property type="match status" value="1"/>
</dbReference>
<dbReference type="FunFam" id="3.30.160.60:FF:000233">
    <property type="entry name" value="Putative zinc finger protein 362"/>
    <property type="match status" value="1"/>
</dbReference>
<keyword evidence="1" id="KW-0479">Metal-binding</keyword>
<evidence type="ECO:0000259" key="7">
    <source>
        <dbReference type="PROSITE" id="PS50157"/>
    </source>
</evidence>
<feature type="compositionally biased region" description="Low complexity" evidence="6">
    <location>
        <begin position="116"/>
        <end position="127"/>
    </location>
</feature>
<dbReference type="Gene3D" id="3.30.160.60">
    <property type="entry name" value="Classic Zinc Finger"/>
    <property type="match status" value="3"/>
</dbReference>
<dbReference type="GO" id="GO:0031519">
    <property type="term" value="C:PcG protein complex"/>
    <property type="evidence" value="ECO:0007669"/>
    <property type="project" value="TreeGrafter"/>
</dbReference>
<dbReference type="SMART" id="SM00355">
    <property type="entry name" value="ZnF_C2H2"/>
    <property type="match status" value="4"/>
</dbReference>
<dbReference type="Pfam" id="PF00096">
    <property type="entry name" value="zf-C2H2"/>
    <property type="match status" value="2"/>
</dbReference>
<dbReference type="SUPFAM" id="SSF57667">
    <property type="entry name" value="beta-beta-alpha zinc fingers"/>
    <property type="match status" value="2"/>
</dbReference>
<evidence type="ECO:0000256" key="3">
    <source>
        <dbReference type="ARBA" id="ARBA00022771"/>
    </source>
</evidence>
<evidence type="ECO:0000313" key="8">
    <source>
        <dbReference type="EMBL" id="OWF44091.1"/>
    </source>
</evidence>
<feature type="domain" description="C2H2-type" evidence="7">
    <location>
        <begin position="255"/>
        <end position="283"/>
    </location>
</feature>
<dbReference type="PANTHER" id="PTHR14003">
    <property type="entry name" value="TRANSCRIPTIONAL REPRESSOR PROTEIN YY"/>
    <property type="match status" value="1"/>
</dbReference>
<feature type="region of interest" description="Disordered" evidence="6">
    <location>
        <begin position="572"/>
        <end position="596"/>
    </location>
</feature>
<evidence type="ECO:0000256" key="6">
    <source>
        <dbReference type="SAM" id="MobiDB-lite"/>
    </source>
</evidence>
<feature type="region of interest" description="Disordered" evidence="6">
    <location>
        <begin position="471"/>
        <end position="502"/>
    </location>
</feature>
<evidence type="ECO:0000256" key="4">
    <source>
        <dbReference type="ARBA" id="ARBA00022833"/>
    </source>
</evidence>
<evidence type="ECO:0000256" key="2">
    <source>
        <dbReference type="ARBA" id="ARBA00022737"/>
    </source>
</evidence>
<dbReference type="FunFam" id="3.30.160.60:FF:000125">
    <property type="entry name" value="Putative zinc finger protein 143"/>
    <property type="match status" value="1"/>
</dbReference>
<protein>
    <submittedName>
        <fullName evidence="8">Zinc finger protein 362</fullName>
    </submittedName>
</protein>
<accession>A0A210Q5U4</accession>
<dbReference type="Proteomes" id="UP000242188">
    <property type="component" value="Unassembled WGS sequence"/>
</dbReference>
<feature type="region of interest" description="Disordered" evidence="6">
    <location>
        <begin position="402"/>
        <end position="425"/>
    </location>
</feature>
<dbReference type="PROSITE" id="PS50157">
    <property type="entry name" value="ZINC_FINGER_C2H2_2"/>
    <property type="match status" value="4"/>
</dbReference>
<feature type="domain" description="C2H2-type" evidence="7">
    <location>
        <begin position="191"/>
        <end position="218"/>
    </location>
</feature>
<evidence type="ECO:0000256" key="5">
    <source>
        <dbReference type="PROSITE-ProRule" id="PRU00042"/>
    </source>
</evidence>
<dbReference type="InterPro" id="IPR013087">
    <property type="entry name" value="Znf_C2H2_type"/>
</dbReference>
<dbReference type="InterPro" id="IPR036236">
    <property type="entry name" value="Znf_C2H2_sf"/>
</dbReference>
<dbReference type="GO" id="GO:0000978">
    <property type="term" value="F:RNA polymerase II cis-regulatory region sequence-specific DNA binding"/>
    <property type="evidence" value="ECO:0007669"/>
    <property type="project" value="TreeGrafter"/>
</dbReference>
<evidence type="ECO:0000313" key="9">
    <source>
        <dbReference type="Proteomes" id="UP000242188"/>
    </source>
</evidence>
<keyword evidence="9" id="KW-1185">Reference proteome</keyword>
<dbReference type="PROSITE" id="PS00028">
    <property type="entry name" value="ZINC_FINGER_C2H2_1"/>
    <property type="match status" value="4"/>
</dbReference>
<dbReference type="AlphaFoldDB" id="A0A210Q5U4"/>
<feature type="region of interest" description="Disordered" evidence="6">
    <location>
        <begin position="30"/>
        <end position="160"/>
    </location>
</feature>
<proteinExistence type="predicted"/>
<dbReference type="GO" id="GO:0000981">
    <property type="term" value="F:DNA-binding transcription factor activity, RNA polymerase II-specific"/>
    <property type="evidence" value="ECO:0007669"/>
    <property type="project" value="TreeGrafter"/>
</dbReference>
<keyword evidence="3 5" id="KW-0863">Zinc-finger</keyword>
<reference evidence="8 9" key="1">
    <citation type="journal article" date="2017" name="Nat. Ecol. Evol.">
        <title>Scallop genome provides insights into evolution of bilaterian karyotype and development.</title>
        <authorList>
            <person name="Wang S."/>
            <person name="Zhang J."/>
            <person name="Jiao W."/>
            <person name="Li J."/>
            <person name="Xun X."/>
            <person name="Sun Y."/>
            <person name="Guo X."/>
            <person name="Huan P."/>
            <person name="Dong B."/>
            <person name="Zhang L."/>
            <person name="Hu X."/>
            <person name="Sun X."/>
            <person name="Wang J."/>
            <person name="Zhao C."/>
            <person name="Wang Y."/>
            <person name="Wang D."/>
            <person name="Huang X."/>
            <person name="Wang R."/>
            <person name="Lv J."/>
            <person name="Li Y."/>
            <person name="Zhang Z."/>
            <person name="Liu B."/>
            <person name="Lu W."/>
            <person name="Hui Y."/>
            <person name="Liang J."/>
            <person name="Zhou Z."/>
            <person name="Hou R."/>
            <person name="Li X."/>
            <person name="Liu Y."/>
            <person name="Li H."/>
            <person name="Ning X."/>
            <person name="Lin Y."/>
            <person name="Zhao L."/>
            <person name="Xing Q."/>
            <person name="Dou J."/>
            <person name="Li Y."/>
            <person name="Mao J."/>
            <person name="Guo H."/>
            <person name="Dou H."/>
            <person name="Li T."/>
            <person name="Mu C."/>
            <person name="Jiang W."/>
            <person name="Fu Q."/>
            <person name="Fu X."/>
            <person name="Miao Y."/>
            <person name="Liu J."/>
            <person name="Yu Q."/>
            <person name="Li R."/>
            <person name="Liao H."/>
            <person name="Li X."/>
            <person name="Kong Y."/>
            <person name="Jiang Z."/>
            <person name="Chourrout D."/>
            <person name="Li R."/>
            <person name="Bao Z."/>
        </authorList>
    </citation>
    <scope>NUCLEOTIDE SEQUENCE [LARGE SCALE GENOMIC DNA]</scope>
    <source>
        <strain evidence="8 9">PY_sf001</strain>
    </source>
</reference>
<feature type="compositionally biased region" description="Polar residues" evidence="6">
    <location>
        <begin position="30"/>
        <end position="40"/>
    </location>
</feature>
<organism evidence="8 9">
    <name type="scientific">Mizuhopecten yessoensis</name>
    <name type="common">Japanese scallop</name>
    <name type="synonym">Patinopecten yessoensis</name>
    <dbReference type="NCBI Taxonomy" id="6573"/>
    <lineage>
        <taxon>Eukaryota</taxon>
        <taxon>Metazoa</taxon>
        <taxon>Spiralia</taxon>
        <taxon>Lophotrochozoa</taxon>
        <taxon>Mollusca</taxon>
        <taxon>Bivalvia</taxon>
        <taxon>Autobranchia</taxon>
        <taxon>Pteriomorphia</taxon>
        <taxon>Pectinida</taxon>
        <taxon>Pectinoidea</taxon>
        <taxon>Pectinidae</taxon>
        <taxon>Mizuhopecten</taxon>
    </lineage>
</organism>
<dbReference type="EMBL" id="NEDP02004925">
    <property type="protein sequence ID" value="OWF44091.1"/>
    <property type="molecule type" value="Genomic_DNA"/>
</dbReference>
<dbReference type="GO" id="GO:0008270">
    <property type="term" value="F:zinc ion binding"/>
    <property type="evidence" value="ECO:0007669"/>
    <property type="project" value="UniProtKB-KW"/>
</dbReference>
<name>A0A210Q5U4_MIZYE</name>
<dbReference type="OrthoDB" id="5305647at2759"/>
<feature type="compositionally biased region" description="Polar residues" evidence="6">
    <location>
        <begin position="475"/>
        <end position="485"/>
    </location>
</feature>